<evidence type="ECO:0000256" key="1">
    <source>
        <dbReference type="ARBA" id="ARBA00004167"/>
    </source>
</evidence>
<dbReference type="PANTHER" id="PTHR12035:SF125">
    <property type="entry name" value="SIALIC ACID-BINDING IG-LIKE LECTIN 5"/>
    <property type="match status" value="1"/>
</dbReference>
<dbReference type="PANTHER" id="PTHR12035">
    <property type="entry name" value="SIALIC ACID BINDING IMMUNOGLOBULIN-LIKE LECTIN"/>
    <property type="match status" value="1"/>
</dbReference>
<evidence type="ECO:0000256" key="2">
    <source>
        <dbReference type="ARBA" id="ARBA00022692"/>
    </source>
</evidence>
<dbReference type="InterPro" id="IPR013783">
    <property type="entry name" value="Ig-like_fold"/>
</dbReference>
<feature type="signal peptide" evidence="5">
    <location>
        <begin position="1"/>
        <end position="19"/>
    </location>
</feature>
<evidence type="ECO:0000313" key="6">
    <source>
        <dbReference type="EMBL" id="KAJ8245729.1"/>
    </source>
</evidence>
<name>A0A9Q1CUY7_CONCO</name>
<keyword evidence="5" id="KW-0732">Signal</keyword>
<feature type="chain" id="PRO_5040317834" description="Immunoglobulin V-set domain-containing protein" evidence="5">
    <location>
        <begin position="20"/>
        <end position="138"/>
    </location>
</feature>
<proteinExistence type="predicted"/>
<dbReference type="OrthoDB" id="6413693at2759"/>
<evidence type="ECO:0008006" key="8">
    <source>
        <dbReference type="Google" id="ProtNLM"/>
    </source>
</evidence>
<dbReference type="GO" id="GO:0007155">
    <property type="term" value="P:cell adhesion"/>
    <property type="evidence" value="ECO:0007669"/>
    <property type="project" value="TreeGrafter"/>
</dbReference>
<protein>
    <recommendedName>
        <fullName evidence="8">Immunoglobulin V-set domain-containing protein</fullName>
    </recommendedName>
</protein>
<reference evidence="6" key="1">
    <citation type="journal article" date="2023" name="Science">
        <title>Genome structures resolve the early diversification of teleost fishes.</title>
        <authorList>
            <person name="Parey E."/>
            <person name="Louis A."/>
            <person name="Montfort J."/>
            <person name="Bouchez O."/>
            <person name="Roques C."/>
            <person name="Iampietro C."/>
            <person name="Lluch J."/>
            <person name="Castinel A."/>
            <person name="Donnadieu C."/>
            <person name="Desvignes T."/>
            <person name="Floi Bucao C."/>
            <person name="Jouanno E."/>
            <person name="Wen M."/>
            <person name="Mejri S."/>
            <person name="Dirks R."/>
            <person name="Jansen H."/>
            <person name="Henkel C."/>
            <person name="Chen W.J."/>
            <person name="Zahm M."/>
            <person name="Cabau C."/>
            <person name="Klopp C."/>
            <person name="Thompson A.W."/>
            <person name="Robinson-Rechavi M."/>
            <person name="Braasch I."/>
            <person name="Lecointre G."/>
            <person name="Bobe J."/>
            <person name="Postlethwait J.H."/>
            <person name="Berthelot C."/>
            <person name="Roest Crollius H."/>
            <person name="Guiguen Y."/>
        </authorList>
    </citation>
    <scope>NUCLEOTIDE SEQUENCE</scope>
    <source>
        <strain evidence="6">Concon-B</strain>
    </source>
</reference>
<dbReference type="EMBL" id="JAFJMO010000946">
    <property type="protein sequence ID" value="KAJ8245729.1"/>
    <property type="molecule type" value="Genomic_DNA"/>
</dbReference>
<keyword evidence="3" id="KW-1133">Transmembrane helix</keyword>
<evidence type="ECO:0000256" key="3">
    <source>
        <dbReference type="ARBA" id="ARBA00022989"/>
    </source>
</evidence>
<keyword evidence="2" id="KW-0812">Transmembrane</keyword>
<sequence length="138" mass="15643">MIGAEKLILIGCLLQGALGGEWAVWMPQSVEALSGSCVLIPCRFNIPSNWEKYLPETTVQWLCEKDDTVMFDSKSQSESHLQGTFTGDLQRKNCTTLLENLPKRACDKCFLRLHEPIKWTYWWSFLELNITGSALSGQ</sequence>
<gene>
    <name evidence="6" type="ORF">COCON_G00235400</name>
</gene>
<dbReference type="AlphaFoldDB" id="A0A9Q1CUY7"/>
<evidence type="ECO:0000313" key="7">
    <source>
        <dbReference type="Proteomes" id="UP001152803"/>
    </source>
</evidence>
<dbReference type="Gene3D" id="2.60.40.10">
    <property type="entry name" value="Immunoglobulins"/>
    <property type="match status" value="1"/>
</dbReference>
<dbReference type="GO" id="GO:0005886">
    <property type="term" value="C:plasma membrane"/>
    <property type="evidence" value="ECO:0007669"/>
    <property type="project" value="TreeGrafter"/>
</dbReference>
<dbReference type="InterPro" id="IPR051036">
    <property type="entry name" value="SIGLEC"/>
</dbReference>
<comment type="subcellular location">
    <subcellularLocation>
        <location evidence="1">Membrane</location>
        <topology evidence="1">Single-pass membrane protein</topology>
    </subcellularLocation>
</comment>
<dbReference type="GO" id="GO:0033691">
    <property type="term" value="F:sialic acid binding"/>
    <property type="evidence" value="ECO:0007669"/>
    <property type="project" value="TreeGrafter"/>
</dbReference>
<accession>A0A9Q1CUY7</accession>
<evidence type="ECO:0000256" key="5">
    <source>
        <dbReference type="SAM" id="SignalP"/>
    </source>
</evidence>
<comment type="caution">
    <text evidence="6">The sequence shown here is derived from an EMBL/GenBank/DDBJ whole genome shotgun (WGS) entry which is preliminary data.</text>
</comment>
<organism evidence="6 7">
    <name type="scientific">Conger conger</name>
    <name type="common">Conger eel</name>
    <name type="synonym">Muraena conger</name>
    <dbReference type="NCBI Taxonomy" id="82655"/>
    <lineage>
        <taxon>Eukaryota</taxon>
        <taxon>Metazoa</taxon>
        <taxon>Chordata</taxon>
        <taxon>Craniata</taxon>
        <taxon>Vertebrata</taxon>
        <taxon>Euteleostomi</taxon>
        <taxon>Actinopterygii</taxon>
        <taxon>Neopterygii</taxon>
        <taxon>Teleostei</taxon>
        <taxon>Anguilliformes</taxon>
        <taxon>Congridae</taxon>
        <taxon>Conger</taxon>
    </lineage>
</organism>
<keyword evidence="4" id="KW-0472">Membrane</keyword>
<evidence type="ECO:0000256" key="4">
    <source>
        <dbReference type="ARBA" id="ARBA00023136"/>
    </source>
</evidence>
<keyword evidence="7" id="KW-1185">Reference proteome</keyword>
<dbReference type="Proteomes" id="UP001152803">
    <property type="component" value="Unassembled WGS sequence"/>
</dbReference>